<keyword evidence="2" id="KW-1185">Reference proteome</keyword>
<gene>
    <name evidence="1" type="ORF">MCOR_26531</name>
</gene>
<dbReference type="EC" id="2.3.2.27" evidence="1"/>
<reference evidence="1 2" key="1">
    <citation type="submission" date="2020-06" db="EMBL/GenBank/DDBJ databases">
        <authorList>
            <person name="Li R."/>
            <person name="Bekaert M."/>
        </authorList>
    </citation>
    <scope>NUCLEOTIDE SEQUENCE [LARGE SCALE GENOMIC DNA]</scope>
    <source>
        <strain evidence="2">wild</strain>
    </source>
</reference>
<dbReference type="PANTHER" id="PTHR22605">
    <property type="entry name" value="RZ-TYPE DOMAIN-CONTAINING PROTEIN"/>
    <property type="match status" value="1"/>
</dbReference>
<dbReference type="Proteomes" id="UP000507470">
    <property type="component" value="Unassembled WGS sequence"/>
</dbReference>
<evidence type="ECO:0000313" key="2">
    <source>
        <dbReference type="Proteomes" id="UP000507470"/>
    </source>
</evidence>
<accession>A0A6J8C744</accession>
<dbReference type="EMBL" id="CACVKT020004778">
    <property type="protein sequence ID" value="CAC5391522.1"/>
    <property type="molecule type" value="Genomic_DNA"/>
</dbReference>
<keyword evidence="1" id="KW-0012">Acyltransferase</keyword>
<protein>
    <submittedName>
        <fullName evidence="1">RNF213</fullName>
        <ecNumber evidence="1">2.3.2.27</ecNumber>
    </submittedName>
</protein>
<dbReference type="GO" id="GO:0061630">
    <property type="term" value="F:ubiquitin protein ligase activity"/>
    <property type="evidence" value="ECO:0007669"/>
    <property type="project" value="UniProtKB-EC"/>
</dbReference>
<organism evidence="1 2">
    <name type="scientific">Mytilus coruscus</name>
    <name type="common">Sea mussel</name>
    <dbReference type="NCBI Taxonomy" id="42192"/>
    <lineage>
        <taxon>Eukaryota</taxon>
        <taxon>Metazoa</taxon>
        <taxon>Spiralia</taxon>
        <taxon>Lophotrochozoa</taxon>
        <taxon>Mollusca</taxon>
        <taxon>Bivalvia</taxon>
        <taxon>Autobranchia</taxon>
        <taxon>Pteriomorphia</taxon>
        <taxon>Mytilida</taxon>
        <taxon>Mytiloidea</taxon>
        <taxon>Mytilidae</taxon>
        <taxon>Mytilinae</taxon>
        <taxon>Mytilus</taxon>
    </lineage>
</organism>
<sequence>MLYGFISISRRKPTWYQLKHCILRNFGGLPEEIVNPVDIFSRNLAHLVITNAEKTEFDPECSSTGMIQACLQGSSQSESETRYLLLLTENYGALTILQQKIFSMDNAEVVFGSSFPSDQEYTQVCRNINQIKVCMETGTTVILLNLENLYESLYDALNQYYIEFCGERFISCFGLGTHRVKCRVHKDFRLIVVAEKHVVYEKFPIPLINRLEKHFLSMNTMLTGEQIKLTDELTEWAKKFSAGKTPPRIGYRKIERKIGDAFIYYHDDTCSAVIHHICEKNKFSEQEIYPRKEQITTNSRIFAASEVEELCEFLPLRRENVTVLTLQQFHTEQQFSRKIKLCADRPTIV</sequence>
<dbReference type="OrthoDB" id="6110868at2759"/>
<proteinExistence type="predicted"/>
<dbReference type="GO" id="GO:0016887">
    <property type="term" value="F:ATP hydrolysis activity"/>
    <property type="evidence" value="ECO:0007669"/>
    <property type="project" value="InterPro"/>
</dbReference>
<dbReference type="AlphaFoldDB" id="A0A6J8C744"/>
<dbReference type="PANTHER" id="PTHR22605:SF16">
    <property type="entry name" value="E3 UBIQUITIN-PROTEIN LIGASE RNF213"/>
    <property type="match status" value="1"/>
</dbReference>
<evidence type="ECO:0000313" key="1">
    <source>
        <dbReference type="EMBL" id="CAC5391522.1"/>
    </source>
</evidence>
<dbReference type="InterPro" id="IPR031248">
    <property type="entry name" value="RNF213"/>
</dbReference>
<keyword evidence="1" id="KW-0808">Transferase</keyword>
<name>A0A6J8C744_MYTCO</name>